<dbReference type="InterPro" id="IPR058031">
    <property type="entry name" value="AAA_lid_NorR"/>
</dbReference>
<evidence type="ECO:0000259" key="8">
    <source>
        <dbReference type="PROSITE" id="PS50045"/>
    </source>
</evidence>
<reference evidence="10 11" key="1">
    <citation type="submission" date="2021-01" db="EMBL/GenBank/DDBJ databases">
        <title>Genomic Encyclopedia of Type Strains, Phase IV (KMG-IV): sequencing the most valuable type-strain genomes for metagenomic binning, comparative biology and taxonomic classification.</title>
        <authorList>
            <person name="Goeker M."/>
        </authorList>
    </citation>
    <scope>NUCLEOTIDE SEQUENCE [LARGE SCALE GENOMIC DNA]</scope>
    <source>
        <strain evidence="10 11">DSM 24834</strain>
    </source>
</reference>
<accession>A0ABS2NE92</accession>
<dbReference type="RefSeq" id="WP_205173112.1">
    <property type="nucleotide sequence ID" value="NZ_JAFBDZ010000002.1"/>
</dbReference>
<dbReference type="PROSITE" id="PS00688">
    <property type="entry name" value="SIGMA54_INTERACT_3"/>
    <property type="match status" value="1"/>
</dbReference>
<evidence type="ECO:0000256" key="1">
    <source>
        <dbReference type="ARBA" id="ARBA00022741"/>
    </source>
</evidence>
<dbReference type="Proteomes" id="UP001646157">
    <property type="component" value="Unassembled WGS sequence"/>
</dbReference>
<dbReference type="SMART" id="SM00382">
    <property type="entry name" value="AAA"/>
    <property type="match status" value="1"/>
</dbReference>
<evidence type="ECO:0000256" key="3">
    <source>
        <dbReference type="ARBA" id="ARBA00022840"/>
    </source>
</evidence>
<dbReference type="PANTHER" id="PTHR32071:SF57">
    <property type="entry name" value="C4-DICARBOXYLATE TRANSPORT TRANSCRIPTIONAL REGULATORY PROTEIN DCTD"/>
    <property type="match status" value="1"/>
</dbReference>
<proteinExistence type="predicted"/>
<dbReference type="Gene3D" id="3.30.450.20">
    <property type="entry name" value="PAS domain"/>
    <property type="match status" value="1"/>
</dbReference>
<keyword evidence="6" id="KW-0804">Transcription</keyword>
<dbReference type="SUPFAM" id="SSF52540">
    <property type="entry name" value="P-loop containing nucleoside triphosphate hydrolases"/>
    <property type="match status" value="1"/>
</dbReference>
<dbReference type="PROSITE" id="PS50045">
    <property type="entry name" value="SIGMA54_INTERACT_4"/>
    <property type="match status" value="1"/>
</dbReference>
<dbReference type="Pfam" id="PF25601">
    <property type="entry name" value="AAA_lid_14"/>
    <property type="match status" value="1"/>
</dbReference>
<evidence type="ECO:0000313" key="10">
    <source>
        <dbReference type="EMBL" id="MBM7586069.1"/>
    </source>
</evidence>
<protein>
    <recommendedName>
        <fullName evidence="7">HTH-type transcriptional regulatory protein TyrR</fullName>
    </recommendedName>
</protein>
<dbReference type="InterPro" id="IPR025944">
    <property type="entry name" value="Sigma_54_int_dom_CS"/>
</dbReference>
<keyword evidence="3" id="KW-0067">ATP-binding</keyword>
<comment type="caution">
    <text evidence="10">The sequence shown here is derived from an EMBL/GenBank/DDBJ whole genome shotgun (WGS) entry which is preliminary data.</text>
</comment>
<dbReference type="Gene3D" id="3.40.50.300">
    <property type="entry name" value="P-loop containing nucleotide triphosphate hydrolases"/>
    <property type="match status" value="1"/>
</dbReference>
<dbReference type="InterPro" id="IPR025943">
    <property type="entry name" value="Sigma_54_int_dom_ATP-bd_2"/>
</dbReference>
<evidence type="ECO:0000259" key="9">
    <source>
        <dbReference type="PROSITE" id="PS50112"/>
    </source>
</evidence>
<evidence type="ECO:0000256" key="6">
    <source>
        <dbReference type="ARBA" id="ARBA00023163"/>
    </source>
</evidence>
<sequence>MNFPTEHFSAVLNHLNDGVFIANTKGVALWVNDMSTKQLGIDRTGIIGKTVEELESIGLFTPSVTKIVLKNRETTTKVQTSKGRQYLATGLLIKLENTEYVLVHVKDITETVKASFKLEKTEALMKQYWQQLQEMKFTQKKENDGKLIIGKSKQHTEMFELMNRVASFDATVLLNGETGVGKSMIAEELHKKSTRSDKPFVQINCSAIPETLMESELFGYMKGAFTGSNSKGKQGLVKKADGGTLFLDEIGELPLQLQPKLLHLLQNKSYIPIGGTEVQKADIRIVTATNQNLLEMVKQKRFREDLYYRLNVITITIPSLKDRKDDILPLLYHYLGIFKTKYTRDVSFSKEAVELLQDYDWPGNIRELENTVERLVITSLKNVITLEDLPDKILNESTTAIDQHQQENNLLQLKNQSLPQYMESIEKKLIENALNEHGTTRKAAKSLGITQSSISRRIKKYHLNNLD</sequence>
<dbReference type="InterPro" id="IPR030828">
    <property type="entry name" value="HTH_TyrR"/>
</dbReference>
<dbReference type="InterPro" id="IPR003593">
    <property type="entry name" value="AAA+_ATPase"/>
</dbReference>
<dbReference type="InterPro" id="IPR009057">
    <property type="entry name" value="Homeodomain-like_sf"/>
</dbReference>
<dbReference type="InterPro" id="IPR013767">
    <property type="entry name" value="PAS_fold"/>
</dbReference>
<dbReference type="InterPro" id="IPR025662">
    <property type="entry name" value="Sigma_54_int_dom_ATP-bd_1"/>
</dbReference>
<keyword evidence="1" id="KW-0547">Nucleotide-binding</keyword>
<keyword evidence="5" id="KW-0238">DNA-binding</keyword>
<keyword evidence="11" id="KW-1185">Reference proteome</keyword>
<dbReference type="InterPro" id="IPR000014">
    <property type="entry name" value="PAS"/>
</dbReference>
<dbReference type="PROSITE" id="PS00676">
    <property type="entry name" value="SIGMA54_INTERACT_2"/>
    <property type="match status" value="1"/>
</dbReference>
<dbReference type="SUPFAM" id="SSF55785">
    <property type="entry name" value="PYP-like sensor domain (PAS domain)"/>
    <property type="match status" value="1"/>
</dbReference>
<dbReference type="Pfam" id="PF00989">
    <property type="entry name" value="PAS"/>
    <property type="match status" value="1"/>
</dbReference>
<feature type="domain" description="PAS" evidence="9">
    <location>
        <begin position="4"/>
        <end position="54"/>
    </location>
</feature>
<dbReference type="PANTHER" id="PTHR32071">
    <property type="entry name" value="TRANSCRIPTIONAL REGULATORY PROTEIN"/>
    <property type="match status" value="1"/>
</dbReference>
<organism evidence="10 11">
    <name type="scientific">Rossellomorea pakistanensis</name>
    <dbReference type="NCBI Taxonomy" id="992288"/>
    <lineage>
        <taxon>Bacteria</taxon>
        <taxon>Bacillati</taxon>
        <taxon>Bacillota</taxon>
        <taxon>Bacilli</taxon>
        <taxon>Bacillales</taxon>
        <taxon>Bacillaceae</taxon>
        <taxon>Rossellomorea</taxon>
    </lineage>
</organism>
<dbReference type="Gene3D" id="1.10.10.60">
    <property type="entry name" value="Homeodomain-like"/>
    <property type="match status" value="1"/>
</dbReference>
<gene>
    <name evidence="10" type="ORF">JOC86_002611</name>
</gene>
<evidence type="ECO:0000256" key="7">
    <source>
        <dbReference type="ARBA" id="ARBA00029500"/>
    </source>
</evidence>
<keyword evidence="4" id="KW-0805">Transcription regulation</keyword>
<dbReference type="PROSITE" id="PS00675">
    <property type="entry name" value="SIGMA54_INTERACT_1"/>
    <property type="match status" value="1"/>
</dbReference>
<dbReference type="NCBIfam" id="TIGR00229">
    <property type="entry name" value="sensory_box"/>
    <property type="match status" value="1"/>
</dbReference>
<dbReference type="EMBL" id="JAFBDZ010000002">
    <property type="protein sequence ID" value="MBM7586069.1"/>
    <property type="molecule type" value="Genomic_DNA"/>
</dbReference>
<dbReference type="InterPro" id="IPR002078">
    <property type="entry name" value="Sigma_54_int"/>
</dbReference>
<dbReference type="SUPFAM" id="SSF46689">
    <property type="entry name" value="Homeodomain-like"/>
    <property type="match status" value="1"/>
</dbReference>
<evidence type="ECO:0000313" key="11">
    <source>
        <dbReference type="Proteomes" id="UP001646157"/>
    </source>
</evidence>
<dbReference type="InterPro" id="IPR027417">
    <property type="entry name" value="P-loop_NTPase"/>
</dbReference>
<dbReference type="SMART" id="SM00091">
    <property type="entry name" value="PAS"/>
    <property type="match status" value="1"/>
</dbReference>
<dbReference type="PROSITE" id="PS50112">
    <property type="entry name" value="PAS"/>
    <property type="match status" value="1"/>
</dbReference>
<dbReference type="InterPro" id="IPR035965">
    <property type="entry name" value="PAS-like_dom_sf"/>
</dbReference>
<dbReference type="Gene3D" id="1.10.8.60">
    <property type="match status" value="1"/>
</dbReference>
<evidence type="ECO:0000256" key="4">
    <source>
        <dbReference type="ARBA" id="ARBA00023015"/>
    </source>
</evidence>
<dbReference type="CDD" id="cd00009">
    <property type="entry name" value="AAA"/>
    <property type="match status" value="1"/>
</dbReference>
<dbReference type="Pfam" id="PF18024">
    <property type="entry name" value="HTH_50"/>
    <property type="match status" value="1"/>
</dbReference>
<evidence type="ECO:0000256" key="5">
    <source>
        <dbReference type="ARBA" id="ARBA00023125"/>
    </source>
</evidence>
<name>A0ABS2NE92_9BACI</name>
<feature type="domain" description="Sigma-54 factor interaction" evidence="8">
    <location>
        <begin position="148"/>
        <end position="377"/>
    </location>
</feature>
<dbReference type="Pfam" id="PF00158">
    <property type="entry name" value="Sigma54_activat"/>
    <property type="match status" value="1"/>
</dbReference>
<keyword evidence="2" id="KW-0058">Aromatic hydrocarbons catabolism</keyword>
<evidence type="ECO:0000256" key="2">
    <source>
        <dbReference type="ARBA" id="ARBA00022797"/>
    </source>
</evidence>